<feature type="signal peptide" evidence="15">
    <location>
        <begin position="1"/>
        <end position="21"/>
    </location>
</feature>
<evidence type="ECO:0000256" key="12">
    <source>
        <dbReference type="ARBA" id="ARBA00023136"/>
    </source>
</evidence>
<dbReference type="GO" id="GO:0016712">
    <property type="term" value="F:oxidoreductase activity, acting on paired donors, with incorporation or reduction of molecular oxygen, reduced flavin or flavoprotein as one donor, and incorporation of one atom of oxygen"/>
    <property type="evidence" value="ECO:0007669"/>
    <property type="project" value="UniProtKB-EC"/>
</dbReference>
<gene>
    <name evidence="16" type="ORF">IscW_ISCW014319</name>
</gene>
<dbReference type="Proteomes" id="UP000001555">
    <property type="component" value="Unassembled WGS sequence"/>
</dbReference>
<dbReference type="HOGENOM" id="CLU_001570_5_2_1"/>
<dbReference type="SUPFAM" id="SSF48264">
    <property type="entry name" value="Cytochrome P450"/>
    <property type="match status" value="1"/>
</dbReference>
<accession>B7QJX0</accession>
<dbReference type="GO" id="GO:0005789">
    <property type="term" value="C:endoplasmic reticulum membrane"/>
    <property type="evidence" value="ECO:0007669"/>
    <property type="project" value="UniProtKB-SubCell"/>
</dbReference>
<evidence type="ECO:0000256" key="8">
    <source>
        <dbReference type="ARBA" id="ARBA00022848"/>
    </source>
</evidence>
<keyword evidence="6 13" id="KW-0479">Metal-binding</keyword>
<dbReference type="GO" id="GO:0005506">
    <property type="term" value="F:iron ion binding"/>
    <property type="evidence" value="ECO:0007669"/>
    <property type="project" value="InterPro"/>
</dbReference>
<dbReference type="InParanoid" id="B7QJX0"/>
<evidence type="ECO:0000256" key="6">
    <source>
        <dbReference type="ARBA" id="ARBA00022723"/>
    </source>
</evidence>
<keyword evidence="10 13" id="KW-0408">Iron</keyword>
<keyword evidence="18" id="KW-1185">Reference proteome</keyword>
<dbReference type="VEuPathDB" id="VectorBase:ISCP_037124"/>
<comment type="similarity">
    <text evidence="4 14">Belongs to the cytochrome P450 family.</text>
</comment>
<dbReference type="InterPro" id="IPR002401">
    <property type="entry name" value="Cyt_P450_E_grp-I"/>
</dbReference>
<evidence type="ECO:0000256" key="5">
    <source>
        <dbReference type="ARBA" id="ARBA00022617"/>
    </source>
</evidence>
<proteinExistence type="inferred from homology"/>
<dbReference type="EMBL" id="ABJB010793637">
    <property type="status" value="NOT_ANNOTATED_CDS"/>
    <property type="molecule type" value="Genomic_DNA"/>
</dbReference>
<dbReference type="OrthoDB" id="2789670at2759"/>
<evidence type="ECO:0000256" key="7">
    <source>
        <dbReference type="ARBA" id="ARBA00022824"/>
    </source>
</evidence>
<dbReference type="FunCoup" id="B7QJX0">
    <property type="interactions" value="284"/>
</dbReference>
<reference evidence="17" key="2">
    <citation type="submission" date="2020-05" db="UniProtKB">
        <authorList>
            <consortium name="EnsemblMetazoa"/>
        </authorList>
    </citation>
    <scope>IDENTIFICATION</scope>
    <source>
        <strain evidence="17">wikel</strain>
    </source>
</reference>
<dbReference type="InterPro" id="IPR017972">
    <property type="entry name" value="Cyt_P450_CS"/>
</dbReference>
<dbReference type="InterPro" id="IPR050476">
    <property type="entry name" value="Insect_CytP450_Detox"/>
</dbReference>
<dbReference type="InterPro" id="IPR001128">
    <property type="entry name" value="Cyt_P450"/>
</dbReference>
<dbReference type="EnsemblMetazoa" id="ISCW014319-RA">
    <property type="protein sequence ID" value="ISCW014319-PA"/>
    <property type="gene ID" value="ISCW014319"/>
</dbReference>
<evidence type="ECO:0000313" key="17">
    <source>
        <dbReference type="EnsemblMetazoa" id="ISCW014319-PA"/>
    </source>
</evidence>
<dbReference type="EMBL" id="ABJB010118602">
    <property type="status" value="NOT_ANNOTATED_CDS"/>
    <property type="molecule type" value="Genomic_DNA"/>
</dbReference>
<dbReference type="Pfam" id="PF00067">
    <property type="entry name" value="p450"/>
    <property type="match status" value="1"/>
</dbReference>
<dbReference type="Gene3D" id="1.10.630.10">
    <property type="entry name" value="Cytochrome P450"/>
    <property type="match status" value="1"/>
</dbReference>
<sequence length="465" mass="52793">MAKSVLRALFLLPLTVHRSLKVFENWIQKYGKVFGYYQGEIPFIVLTDVDMIRDCFIKETNTFHDRPTLVLNVEPYISSLLGVEGKAWKKTRRVLNPIFTAAKIKMMSQIMTGCSEEMLGIVDRKFDGGEAVDMLQIAQGLSLDVISKCALAWKVNCQTNTTDPLLRAMHSVVDDAENTLIQYAIALPILRKIAEWIYPYASYYKITTKILDNVREVIEYRRSGQGSRTTDMLQLMLDAQAGKEAKATTSSKGDMLIEDRHLLSNSFLFLAAGFDTTALTLAFGAFLLAKYPEEQERVFNEIVSVFSEPDTELTYDGIQKLKRLDMLIAETMRLYPPVVLFVSRCCRQDTTIMGQFIPAGVNVLVPTWHVHHDPNLWPDPYRFDPERFADGRNTHHPAAYLPFGLGPRGCIGKRFALLEIKMAMCKIIRKYTFIPCDGTPEDVELVVNNIMISPKGGLKVRLQRR</sequence>
<keyword evidence="12" id="KW-0472">Membrane</keyword>
<keyword evidence="7" id="KW-0256">Endoplasmic reticulum</keyword>
<evidence type="ECO:0000256" key="9">
    <source>
        <dbReference type="ARBA" id="ARBA00023002"/>
    </source>
</evidence>
<keyword evidence="5 13" id="KW-0349">Heme</keyword>
<keyword evidence="15" id="KW-0732">Signal</keyword>
<dbReference type="VEuPathDB" id="VectorBase:ISCI014319"/>
<dbReference type="CDD" id="cd11055">
    <property type="entry name" value="CYP3A-like"/>
    <property type="match status" value="1"/>
</dbReference>
<reference evidence="16 18" key="1">
    <citation type="submission" date="2008-03" db="EMBL/GenBank/DDBJ databases">
        <title>Annotation of Ixodes scapularis.</title>
        <authorList>
            <consortium name="Ixodes scapularis Genome Project Consortium"/>
            <person name="Caler E."/>
            <person name="Hannick L.I."/>
            <person name="Bidwell S."/>
            <person name="Joardar V."/>
            <person name="Thiagarajan M."/>
            <person name="Amedeo P."/>
            <person name="Galinsky K.J."/>
            <person name="Schobel S."/>
            <person name="Inman J."/>
            <person name="Hostetler J."/>
            <person name="Miller J."/>
            <person name="Hammond M."/>
            <person name="Megy K."/>
            <person name="Lawson D."/>
            <person name="Kodira C."/>
            <person name="Sutton G."/>
            <person name="Meyer J."/>
            <person name="Hill C.A."/>
            <person name="Birren B."/>
            <person name="Nene V."/>
            <person name="Collins F."/>
            <person name="Alarcon-Chaidez F."/>
            <person name="Wikel S."/>
            <person name="Strausberg R."/>
        </authorList>
    </citation>
    <scope>NUCLEOTIDE SEQUENCE [LARGE SCALE GENOMIC DNA]</scope>
    <source>
        <strain evidence="18">Wikel</strain>
        <strain evidence="16">Wikel colony</strain>
    </source>
</reference>
<comment type="cofactor">
    <cofactor evidence="1 13">
        <name>heme</name>
        <dbReference type="ChEBI" id="CHEBI:30413"/>
    </cofactor>
</comment>
<dbReference type="PRINTS" id="PR00463">
    <property type="entry name" value="EP450I"/>
</dbReference>
<dbReference type="GO" id="GO:0020037">
    <property type="term" value="F:heme binding"/>
    <property type="evidence" value="ECO:0007669"/>
    <property type="project" value="InterPro"/>
</dbReference>
<dbReference type="PANTHER" id="PTHR24292:SF102">
    <property type="entry name" value="CYTOCHROME P450 FAMILY-RELATED"/>
    <property type="match status" value="1"/>
</dbReference>
<evidence type="ECO:0000256" key="15">
    <source>
        <dbReference type="SAM" id="SignalP"/>
    </source>
</evidence>
<dbReference type="PRINTS" id="PR00385">
    <property type="entry name" value="P450"/>
</dbReference>
<organism>
    <name type="scientific">Ixodes scapularis</name>
    <name type="common">Black-legged tick</name>
    <name type="synonym">Deer tick</name>
    <dbReference type="NCBI Taxonomy" id="6945"/>
    <lineage>
        <taxon>Eukaryota</taxon>
        <taxon>Metazoa</taxon>
        <taxon>Ecdysozoa</taxon>
        <taxon>Arthropoda</taxon>
        <taxon>Chelicerata</taxon>
        <taxon>Arachnida</taxon>
        <taxon>Acari</taxon>
        <taxon>Parasitiformes</taxon>
        <taxon>Ixodida</taxon>
        <taxon>Ixodoidea</taxon>
        <taxon>Ixodidae</taxon>
        <taxon>Ixodinae</taxon>
        <taxon>Ixodes</taxon>
    </lineage>
</organism>
<evidence type="ECO:0000256" key="4">
    <source>
        <dbReference type="ARBA" id="ARBA00010617"/>
    </source>
</evidence>
<evidence type="ECO:0000256" key="3">
    <source>
        <dbReference type="ARBA" id="ARBA00004406"/>
    </source>
</evidence>
<evidence type="ECO:0000256" key="2">
    <source>
        <dbReference type="ARBA" id="ARBA00004174"/>
    </source>
</evidence>
<dbReference type="EMBL" id="DS954858">
    <property type="protein sequence ID" value="EEC19142.1"/>
    <property type="molecule type" value="Genomic_DNA"/>
</dbReference>
<evidence type="ECO:0000313" key="16">
    <source>
        <dbReference type="EMBL" id="EEC19142.1"/>
    </source>
</evidence>
<comment type="subcellular location">
    <subcellularLocation>
        <location evidence="3">Endoplasmic reticulum membrane</location>
        <topology evidence="3">Peripheral membrane protein</topology>
    </subcellularLocation>
    <subcellularLocation>
        <location evidence="2">Microsome membrane</location>
        <topology evidence="2">Peripheral membrane protein</topology>
    </subcellularLocation>
</comment>
<evidence type="ECO:0000313" key="18">
    <source>
        <dbReference type="Proteomes" id="UP000001555"/>
    </source>
</evidence>
<dbReference type="EC" id="1.14.14.1" evidence="16"/>
<name>B7QJX0_IXOSC</name>
<evidence type="ECO:0000256" key="10">
    <source>
        <dbReference type="ARBA" id="ARBA00023004"/>
    </source>
</evidence>
<dbReference type="PROSITE" id="PS00086">
    <property type="entry name" value="CYTOCHROME_P450"/>
    <property type="match status" value="1"/>
</dbReference>
<feature type="chain" id="PRO_5010827052" evidence="15">
    <location>
        <begin position="22"/>
        <end position="465"/>
    </location>
</feature>
<keyword evidence="8" id="KW-0492">Microsome</keyword>
<keyword evidence="11 14" id="KW-0503">Monooxygenase</keyword>
<feature type="binding site" description="axial binding residue" evidence="13">
    <location>
        <position position="410"/>
    </location>
    <ligand>
        <name>heme</name>
        <dbReference type="ChEBI" id="CHEBI:30413"/>
    </ligand>
    <ligandPart>
        <name>Fe</name>
        <dbReference type="ChEBI" id="CHEBI:18248"/>
    </ligandPart>
</feature>
<dbReference type="FunFam" id="1.10.630.10:FF:000182">
    <property type="entry name" value="Cytochrome P450 3A4"/>
    <property type="match status" value="1"/>
</dbReference>
<dbReference type="PaxDb" id="6945-B7QJX0"/>
<dbReference type="AlphaFoldDB" id="B7QJX0"/>
<dbReference type="PANTHER" id="PTHR24292">
    <property type="entry name" value="CYTOCHROME P450"/>
    <property type="match status" value="1"/>
</dbReference>
<keyword evidence="9 14" id="KW-0560">Oxidoreductase</keyword>
<evidence type="ECO:0000256" key="11">
    <source>
        <dbReference type="ARBA" id="ARBA00023033"/>
    </source>
</evidence>
<evidence type="ECO:0000256" key="13">
    <source>
        <dbReference type="PIRSR" id="PIRSR602401-1"/>
    </source>
</evidence>
<protein>
    <submittedName>
        <fullName evidence="16 17">Cytochrome P450, putative</fullName>
        <ecNumber evidence="16">1.14.14.1</ecNumber>
    </submittedName>
</protein>
<evidence type="ECO:0000256" key="14">
    <source>
        <dbReference type="RuleBase" id="RU000461"/>
    </source>
</evidence>
<evidence type="ECO:0000256" key="1">
    <source>
        <dbReference type="ARBA" id="ARBA00001971"/>
    </source>
</evidence>
<dbReference type="InterPro" id="IPR036396">
    <property type="entry name" value="Cyt_P450_sf"/>
</dbReference>
<dbReference type="STRING" id="6945.B7QJX0"/>
<dbReference type="VEuPathDB" id="VectorBase:ISCW014319"/>